<evidence type="ECO:0000259" key="10">
    <source>
        <dbReference type="PROSITE" id="PS50075"/>
    </source>
</evidence>
<dbReference type="GO" id="GO:0031177">
    <property type="term" value="F:phosphopantetheine binding"/>
    <property type="evidence" value="ECO:0007669"/>
    <property type="project" value="InterPro"/>
</dbReference>
<dbReference type="InterPro" id="IPR042104">
    <property type="entry name" value="PKS_dehydratase_sf"/>
</dbReference>
<evidence type="ECO:0000256" key="4">
    <source>
        <dbReference type="ARBA" id="ARBA00022679"/>
    </source>
</evidence>
<accession>A0A1L2FNN9</accession>
<dbReference type="InterPro" id="IPR049900">
    <property type="entry name" value="PKS_mFAS_DH"/>
</dbReference>
<feature type="compositionally biased region" description="Low complexity" evidence="9">
    <location>
        <begin position="2052"/>
        <end position="2062"/>
    </location>
</feature>
<reference evidence="13" key="1">
    <citation type="submission" date="2015-07" db="EMBL/GenBank/DDBJ databases">
        <title>Zincophorin - Biosynthesis in Streptomyces griseus and Antibiotic Properties.</title>
        <authorList>
            <person name="Walther E."/>
            <person name="Boldt S."/>
            <person name="Kage H."/>
            <person name="Lauterbach T."/>
            <person name="Martin K."/>
            <person name="Roth M."/>
            <person name="Hertweck C."/>
            <person name="Schmidtke M."/>
            <person name="Nett M."/>
        </authorList>
    </citation>
    <scope>NUCLEOTIDE SEQUENCE</scope>
    <source>
        <strain evidence="13">HKI0741</strain>
    </source>
</reference>
<dbReference type="SUPFAM" id="SSF55048">
    <property type="entry name" value="Probable ACP-binding domain of malonyl-CoA ACP transacylase"/>
    <property type="match status" value="2"/>
</dbReference>
<dbReference type="InterPro" id="IPR049551">
    <property type="entry name" value="PKS_DH_C"/>
</dbReference>
<dbReference type="GO" id="GO:0004315">
    <property type="term" value="F:3-oxoacyl-[acyl-carrier-protein] synthase activity"/>
    <property type="evidence" value="ECO:0007669"/>
    <property type="project" value="InterPro"/>
</dbReference>
<dbReference type="Gene3D" id="3.40.366.10">
    <property type="entry name" value="Malonyl-Coenzyme A Acyl Carrier Protein, domain 2"/>
    <property type="match status" value="2"/>
</dbReference>
<feature type="region of interest" description="Disordered" evidence="9">
    <location>
        <begin position="2334"/>
        <end position="2355"/>
    </location>
</feature>
<feature type="domain" description="Ketosynthase family 3 (KS3)" evidence="11">
    <location>
        <begin position="1048"/>
        <end position="1474"/>
    </location>
</feature>
<dbReference type="InterPro" id="IPR036291">
    <property type="entry name" value="NAD(P)-bd_dom_sf"/>
</dbReference>
<gene>
    <name evidence="13" type="primary">zinA</name>
</gene>
<dbReference type="EMBL" id="KT345957">
    <property type="protein sequence ID" value="ANZ22995.1"/>
    <property type="molecule type" value="Genomic_DNA"/>
</dbReference>
<keyword evidence="5" id="KW-0045">Antibiotic biosynthesis</keyword>
<keyword evidence="4" id="KW-0808">Transferase</keyword>
<dbReference type="InterPro" id="IPR006162">
    <property type="entry name" value="Ppantetheine_attach_site"/>
</dbReference>
<proteinExistence type="predicted"/>
<dbReference type="Pfam" id="PF00550">
    <property type="entry name" value="PP-binding"/>
    <property type="match status" value="2"/>
</dbReference>
<dbReference type="SMART" id="SM00827">
    <property type="entry name" value="PKS_AT"/>
    <property type="match status" value="2"/>
</dbReference>
<dbReference type="SUPFAM" id="SSF51735">
    <property type="entry name" value="NAD(P)-binding Rossmann-fold domains"/>
    <property type="match status" value="3"/>
</dbReference>
<dbReference type="CDD" id="cd08956">
    <property type="entry name" value="KR_3_FAS_SDR_x"/>
    <property type="match status" value="1"/>
</dbReference>
<dbReference type="GO" id="GO:0006633">
    <property type="term" value="P:fatty acid biosynthetic process"/>
    <property type="evidence" value="ECO:0007669"/>
    <property type="project" value="InterPro"/>
</dbReference>
<dbReference type="InterPro" id="IPR020807">
    <property type="entry name" value="PKS_DH"/>
</dbReference>
<feature type="compositionally biased region" description="Low complexity" evidence="9">
    <location>
        <begin position="28"/>
        <end position="41"/>
    </location>
</feature>
<evidence type="ECO:0000256" key="7">
    <source>
        <dbReference type="ARBA" id="ARBA00023315"/>
    </source>
</evidence>
<dbReference type="InterPro" id="IPR036736">
    <property type="entry name" value="ACP-like_sf"/>
</dbReference>
<dbReference type="Gene3D" id="1.10.1200.10">
    <property type="entry name" value="ACP-like"/>
    <property type="match status" value="2"/>
</dbReference>
<dbReference type="Pfam" id="PF00109">
    <property type="entry name" value="ketoacyl-synt"/>
    <property type="match status" value="2"/>
</dbReference>
<organism evidence="13">
    <name type="scientific">Streptomyces griseus</name>
    <dbReference type="NCBI Taxonomy" id="1911"/>
    <lineage>
        <taxon>Bacteria</taxon>
        <taxon>Bacillati</taxon>
        <taxon>Actinomycetota</taxon>
        <taxon>Actinomycetes</taxon>
        <taxon>Kitasatosporales</taxon>
        <taxon>Streptomycetaceae</taxon>
        <taxon>Streptomyces</taxon>
    </lineage>
</organism>
<feature type="region of interest" description="C-terminal hotdog fold" evidence="8">
    <location>
        <begin position="2072"/>
        <end position="2213"/>
    </location>
</feature>
<dbReference type="FunFam" id="3.40.366.10:FF:000002">
    <property type="entry name" value="Probable polyketide synthase 2"/>
    <property type="match status" value="2"/>
</dbReference>
<dbReference type="InterPro" id="IPR014030">
    <property type="entry name" value="Ketoacyl_synth_N"/>
</dbReference>
<dbReference type="InterPro" id="IPR013968">
    <property type="entry name" value="PKS_KR"/>
</dbReference>
<dbReference type="SUPFAM" id="SSF53901">
    <property type="entry name" value="Thiolase-like"/>
    <property type="match status" value="2"/>
</dbReference>
<dbReference type="InterPro" id="IPR050091">
    <property type="entry name" value="PKS_NRPS_Biosynth_Enz"/>
</dbReference>
<comment type="pathway">
    <text evidence="1">Antibiotic biosynthesis.</text>
</comment>
<dbReference type="InterPro" id="IPR016036">
    <property type="entry name" value="Malonyl_transacylase_ACP-bd"/>
</dbReference>
<dbReference type="Gene3D" id="3.40.47.10">
    <property type="match status" value="2"/>
</dbReference>
<keyword evidence="2" id="KW-0596">Phosphopantetheine</keyword>
<keyword evidence="3" id="KW-0597">Phosphoprotein</keyword>
<evidence type="ECO:0000256" key="9">
    <source>
        <dbReference type="SAM" id="MobiDB-lite"/>
    </source>
</evidence>
<dbReference type="Gene3D" id="3.30.70.3290">
    <property type="match status" value="2"/>
</dbReference>
<feature type="region of interest" description="Disordered" evidence="9">
    <location>
        <begin position="2052"/>
        <end position="2071"/>
    </location>
</feature>
<dbReference type="SUPFAM" id="SSF52151">
    <property type="entry name" value="FabD/lysophospholipase-like"/>
    <property type="match status" value="2"/>
</dbReference>
<dbReference type="PROSITE" id="PS00606">
    <property type="entry name" value="KS3_1"/>
    <property type="match status" value="1"/>
</dbReference>
<dbReference type="Pfam" id="PF16197">
    <property type="entry name" value="KAsynt_C_assoc"/>
    <property type="match status" value="2"/>
</dbReference>
<feature type="domain" description="Carrier" evidence="10">
    <location>
        <begin position="953"/>
        <end position="1028"/>
    </location>
</feature>
<dbReference type="Pfam" id="PF14765">
    <property type="entry name" value="PS-DH"/>
    <property type="match status" value="1"/>
</dbReference>
<dbReference type="Pfam" id="PF08240">
    <property type="entry name" value="ADH_N"/>
    <property type="match status" value="1"/>
</dbReference>
<protein>
    <submittedName>
        <fullName evidence="13">ZinA</fullName>
    </submittedName>
</protein>
<dbReference type="InterPro" id="IPR014031">
    <property type="entry name" value="Ketoacyl_synth_C"/>
</dbReference>
<dbReference type="InterPro" id="IPR014043">
    <property type="entry name" value="Acyl_transferase_dom"/>
</dbReference>
<keyword evidence="7" id="KW-0012">Acyltransferase</keyword>
<dbReference type="SMART" id="SM00823">
    <property type="entry name" value="PKS_PP"/>
    <property type="match status" value="2"/>
</dbReference>
<evidence type="ECO:0000256" key="8">
    <source>
        <dbReference type="PROSITE-ProRule" id="PRU01363"/>
    </source>
</evidence>
<dbReference type="Pfam" id="PF00698">
    <property type="entry name" value="Acyl_transf_1"/>
    <property type="match status" value="2"/>
</dbReference>
<dbReference type="PANTHER" id="PTHR43775">
    <property type="entry name" value="FATTY ACID SYNTHASE"/>
    <property type="match status" value="1"/>
</dbReference>
<evidence type="ECO:0000259" key="12">
    <source>
        <dbReference type="PROSITE" id="PS52019"/>
    </source>
</evidence>
<dbReference type="Pfam" id="PF02801">
    <property type="entry name" value="Ketoacyl-synt_C"/>
    <property type="match status" value="2"/>
</dbReference>
<evidence type="ECO:0000313" key="13">
    <source>
        <dbReference type="EMBL" id="ANZ22995.1"/>
    </source>
</evidence>
<evidence type="ECO:0000256" key="5">
    <source>
        <dbReference type="ARBA" id="ARBA00023194"/>
    </source>
</evidence>
<dbReference type="InterPro" id="IPR011032">
    <property type="entry name" value="GroES-like_sf"/>
</dbReference>
<dbReference type="FunFam" id="3.40.47.10:FF:000019">
    <property type="entry name" value="Polyketide synthase type I"/>
    <property type="match status" value="1"/>
</dbReference>
<dbReference type="PROSITE" id="PS52004">
    <property type="entry name" value="KS3_2"/>
    <property type="match status" value="2"/>
</dbReference>
<dbReference type="RefSeq" id="WP_012381700.1">
    <property type="nucleotide sequence ID" value="NZ_BAABSR010000104.1"/>
</dbReference>
<dbReference type="SMART" id="SM00825">
    <property type="entry name" value="PKS_KS"/>
    <property type="match status" value="2"/>
</dbReference>
<dbReference type="InterPro" id="IPR018201">
    <property type="entry name" value="Ketoacyl_synth_AS"/>
</dbReference>
<feature type="compositionally biased region" description="Polar residues" evidence="9">
    <location>
        <begin position="16"/>
        <end position="26"/>
    </location>
</feature>
<keyword evidence="6" id="KW-0511">Multifunctional enzyme</keyword>
<dbReference type="SUPFAM" id="SSF50129">
    <property type="entry name" value="GroES-like"/>
    <property type="match status" value="1"/>
</dbReference>
<feature type="region of interest" description="Disordered" evidence="9">
    <location>
        <begin position="2017"/>
        <end position="2042"/>
    </location>
</feature>
<dbReference type="OMA" id="MELYSWI"/>
<dbReference type="InterPro" id="IPR020843">
    <property type="entry name" value="ER"/>
</dbReference>
<dbReference type="GO" id="GO:0033068">
    <property type="term" value="P:macrolide biosynthetic process"/>
    <property type="evidence" value="ECO:0007669"/>
    <property type="project" value="UniProtKB-ARBA"/>
</dbReference>
<evidence type="ECO:0000256" key="6">
    <source>
        <dbReference type="ARBA" id="ARBA00023268"/>
    </source>
</evidence>
<dbReference type="Pfam" id="PF08659">
    <property type="entry name" value="KR"/>
    <property type="match status" value="1"/>
</dbReference>
<dbReference type="InterPro" id="IPR013154">
    <property type="entry name" value="ADH-like_N"/>
</dbReference>
<dbReference type="InterPro" id="IPR016035">
    <property type="entry name" value="Acyl_Trfase/lysoPLipase"/>
</dbReference>
<dbReference type="InterPro" id="IPR016039">
    <property type="entry name" value="Thiolase-like"/>
</dbReference>
<evidence type="ECO:0000256" key="2">
    <source>
        <dbReference type="ARBA" id="ARBA00022450"/>
    </source>
</evidence>
<dbReference type="FunFam" id="1.10.1200.10:FF:000007">
    <property type="entry name" value="Probable polyketide synthase pks17"/>
    <property type="match status" value="1"/>
</dbReference>
<dbReference type="Pfam" id="PF21089">
    <property type="entry name" value="PKS_DH_N"/>
    <property type="match status" value="1"/>
</dbReference>
<evidence type="ECO:0000256" key="1">
    <source>
        <dbReference type="ARBA" id="ARBA00004792"/>
    </source>
</evidence>
<feature type="region of interest" description="N-terminal hotdog fold" evidence="8">
    <location>
        <begin position="1930"/>
        <end position="2057"/>
    </location>
</feature>
<dbReference type="GO" id="GO:0004312">
    <property type="term" value="F:fatty acid synthase activity"/>
    <property type="evidence" value="ECO:0007669"/>
    <property type="project" value="TreeGrafter"/>
</dbReference>
<dbReference type="InterPro" id="IPR001227">
    <property type="entry name" value="Ac_transferase_dom_sf"/>
</dbReference>
<dbReference type="Gene3D" id="3.10.129.110">
    <property type="entry name" value="Polyketide synthase dehydratase"/>
    <property type="match status" value="1"/>
</dbReference>
<dbReference type="SMART" id="SM00829">
    <property type="entry name" value="PKS_ER"/>
    <property type="match status" value="1"/>
</dbReference>
<dbReference type="PANTHER" id="PTHR43775:SF51">
    <property type="entry name" value="INACTIVE PHENOLPHTHIOCEROL SYNTHESIS POLYKETIDE SYNTHASE TYPE I PKS1-RELATED"/>
    <property type="match status" value="1"/>
</dbReference>
<dbReference type="Gene3D" id="3.90.180.10">
    <property type="entry name" value="Medium-chain alcohol dehydrogenases, catalytic domain"/>
    <property type="match status" value="1"/>
</dbReference>
<evidence type="ECO:0000259" key="11">
    <source>
        <dbReference type="PROSITE" id="PS52004"/>
    </source>
</evidence>
<dbReference type="InterPro" id="IPR032821">
    <property type="entry name" value="PKS_assoc"/>
</dbReference>
<dbReference type="InterPro" id="IPR020841">
    <property type="entry name" value="PKS_Beta-ketoAc_synthase_dom"/>
</dbReference>
<dbReference type="CDD" id="cd00833">
    <property type="entry name" value="PKS"/>
    <property type="match status" value="2"/>
</dbReference>
<dbReference type="PROSITE" id="PS52019">
    <property type="entry name" value="PKS_MFAS_DH"/>
    <property type="match status" value="1"/>
</dbReference>
<dbReference type="InterPro" id="IPR057326">
    <property type="entry name" value="KR_dom"/>
</dbReference>
<dbReference type="SMART" id="SM00822">
    <property type="entry name" value="PKS_KR"/>
    <property type="match status" value="1"/>
</dbReference>
<dbReference type="PROSITE" id="PS50075">
    <property type="entry name" value="CARRIER"/>
    <property type="match status" value="2"/>
</dbReference>
<feature type="domain" description="Ketosynthase family 3 (KS3)" evidence="11">
    <location>
        <begin position="51"/>
        <end position="463"/>
    </location>
</feature>
<dbReference type="InterPro" id="IPR020806">
    <property type="entry name" value="PKS_PP-bd"/>
</dbReference>
<feature type="domain" description="PKS/mFAS DH" evidence="12">
    <location>
        <begin position="1930"/>
        <end position="2213"/>
    </location>
</feature>
<dbReference type="CDD" id="cd05195">
    <property type="entry name" value="enoyl_red"/>
    <property type="match status" value="1"/>
</dbReference>
<dbReference type="GO" id="GO:0016491">
    <property type="term" value="F:oxidoreductase activity"/>
    <property type="evidence" value="ECO:0007669"/>
    <property type="project" value="InterPro"/>
</dbReference>
<feature type="compositionally biased region" description="Polar residues" evidence="9">
    <location>
        <begin position="935"/>
        <end position="949"/>
    </location>
</feature>
<dbReference type="Gene3D" id="3.40.50.720">
    <property type="entry name" value="NAD(P)-binding Rossmann-like Domain"/>
    <property type="match status" value="3"/>
</dbReference>
<dbReference type="PROSITE" id="PS00012">
    <property type="entry name" value="PHOSPHOPANTETHEINE"/>
    <property type="match status" value="1"/>
</dbReference>
<dbReference type="SUPFAM" id="SSF47336">
    <property type="entry name" value="ACP-like"/>
    <property type="match status" value="2"/>
</dbReference>
<dbReference type="InterPro" id="IPR049552">
    <property type="entry name" value="PKS_DH_N"/>
</dbReference>
<dbReference type="Pfam" id="PF13602">
    <property type="entry name" value="ADH_zinc_N_2"/>
    <property type="match status" value="1"/>
</dbReference>
<sequence>MPEASTAVAPTLGATPGTSASGTSALRASAPEAPAPETSTATPPPVPHEHDAPVAVIGVACRLPGADGPDAFWELLRTGRDAVRELPAGRRTEGAPAVAGYLDRIDTFDAEFFGISPREAAATDPQQRLLLELGWEALENAGTLPAGLRGSRTAVLAAAIWDDYAELTHGGGPDALTHHSFTGTRRAMLANRLSHTLGLTGPSLTVDTGQSSSLVAVHLACELLRKNEATTALVGGVNLIAGPGSTAASQRMGGLSPTGRCHTFDERADGYVRGEGGAVLVLKPLDLARADGDRVLGVIRGSAVNNDGGGDALGVPRRETQEDVLRLAHRRAGTVPADLHYVELHGTGTPVGDPVEAAALGAALGTGRPDGDPLTVGSVKTNIGHLEGAAGIVGLLKVLLSAGHRQVPPTLHHATPNPRIPLDALNLRVQTDLTPWPGTGRPPLAGVSSFGLGGTNCHVVVEGPALAEPAEPGPALAADRVLWPLSATSPAALRAQAARLRDHLARHPDAAPAEVGHSLATTRTAFRHRAVACGDDLGRLTAAVTALAEDLPDPDLVMGAPAGAPSPVFVFPGQGAQWSRMGLELADAFPVFDDALRECAAALAPFVGRDLRVELAGGLGRVDVVQPASWAVMVSLARLWESFGVSPAAVVGHSQGEIAAAVVAGALSLEDGARIVAERSRVIGERLAGRGGMASVALPAETVRERVAGFGDRLAVAAVNGPSSTVVSGEPTALDELLAALEGEEVRVRRIAVDYASHSSHVESIREELLDVLAPIVPRSATVPFYSTVTGGLLDTEQLDAAYWVRNLRQTVEFEATTRALIADGLSAFVECSAHPVLAVGIQDSGATAVIGSLKRHDGGRDRFLAGVAAAWASGLTVAADALFHRPGARRHPLPTYAFQRQSHWLPTAGTTAPTTAPPAPGPLAETAPDPDVTPTRTSATTLAGRTPQQQRRALLDLVRRHAAVVLGHTDATHVENDRTFKDTGFDSHMSLELQQSLSRATGLALPSGVLFSHPTPHALADRIHQDLLGTTAPGTRPGDADAPGAKGDAVAVVGMACRFPGGIASPEDLWRLVDQGGDAIGPFPTDRGWDLDALYHPDPEHPGTSYVRKGGFLDGAGDFDATFFGISPREARTMDPQQRLLLETSWEAVERAGILPAALRGTPTGVFAGAMAMEYGTRLHEAPQDFQGQMLTGTAGSVLSGRVAYGLGLRGPAVTVDTACSSSLVALHLAAQALRQGDCSLALAGGVTVMPHPGMFLEFSRQRGLSPDGRCKAFGSGADGTGWAEGVGVVVLERLADARRNGHRVLAVLRGSAVNQDGASNGLTAPNGDAQQQVIRQALRGAGLAPDDVDAVEAHGTGTRLGDPIEAQALLATYGSDRDPEHPLRLGSLKSNIGHAQAAAGVGGVIKTVMALRHRTLPKTLHADEPSPYIDWDAGAVSLLTEAMAWPERGRPRRAAVSSFGISGTNAHVILEEAPPGPDDGPARRRTDAPVAWSLSARTAPALAAQARRLHTSLGADDAPHPADIGFSLATTRAALDHRAVLIGDGPDELLPALAALADGTPAGTTVTGTVGSPAAGPVFVFPGQGAQWSGMGRELAAAFPVFDASLGACARALAPYTDWDLRAELAGDLSRVDVLQPATWAVMVSLARLWQSFGVTPAAVVGHSQGEIAAAVVAGALSLEDGARVVAERSRIIRRSLAGRGGMASVGLPADTVRARLAEVGEGLEVAAVNGPRSTVVSGDPAALDRLLALLEPEDVRVRRIAVDYASHSSHVDSVRDELLEVLAPVRPRPGDVPFHSTVTGEALRTTELDAAYWVRNLRRTVEFTTAVEGLAAEGHSLFVEMSPHPVLTMAVEETADGSLSAVGSLRRDDGGPRRFLTSLAEAHVHGTDIDWAPAFPGANVVDLPTYAFQHRHHWLDGATARPTVADHPLAATVERLADGDGALLTGLLSRSTTPWIPDHAVAGEVLLPGTAFVELLLRAGEQVGCARLEDLTLQAPLPLPGDGSAVRLQISVREAEEGTGSRPFTVHTRPAGSAPDSPWTRHATGTLAPARAAAQAPDPGLTNWPPPGSEPVALEKLYGELASLGYAYGPAFRGLTAAWRQGRTVYAEVALPADRHPETAGYGIHPALLDACLHAALLDRLDTDAARPALPFAWSGVELHATGATAARVRVVPAEPGSDTVAVTVADASGQPLVGVEALVLREAPVAPGPADALPEGLYRVTWTPAPTPAPAAAPPGEWCAYGDELPDPVPPTVVARVQTGPDVADAVNHALRTVQRWLADERCARSRLVLAVRGDTPAEAAVAGLVRSARTEHPGRFVLVHLPADASDADAASAASGDEPEIRSGAGGPTVPRLARVGADGVLAPPAEGPWRLDVTDTGGLDRLALLPSPAAARTLAPGEVRVRMAAAGLNFRDVVVSLGMVPGLEGVGVEGAGVVAETGPGVTRLAVGDRVMGLLPQAMAPVAVADARTLVRVPDGWTLRQAASVPVAFLTAELGLVEGAGLGPGDRVLVHTATGGLGLAALQLARRAGAEVFATASPGKHALLRRLGLDDDHIASSRDLGFRERFLDATGGAGLDVVMNTLSGEFTDASLDLLPRGGRFVEMGKTDIRDPGTVAADHPGVDYLYFDLLAEAPDRIRDGLDRLAAPLADGDLTPPLSSSRDIRHAPEAFATLRAATHLGKIVLTLPHTWDAERTVLVTGGTGTLGRLLARHLVTRHGVRHLLLTSRRGPEAEGAGELVDDLRGLGAHATVVGCDAADRDALAALLAGIPADRPLGAVVHTAGLLDDATVEGMTPAQVERVLRAKVRSAELLDELTEGIDLDAFVLFSSVAGVLGTAGQANYAAANAALDALAVRRRRQGRAAVSVAWGLWEQSSGMTGHLDGQDIGRLARTGTAPLASADGLALFDAALAVDEPGVVATRLDHAVLREQSPATLPAVLRTLAGTGRRRATAPAPGVESDDATLARRLADAAPAERRHTLLELVRNQTATVLRLSGAHDVEDERPFREVGFDSLTAVELRNRINAATGLRLPSTVVFRHPTPAQLADRLHTELVPEQDTDGAATTVLADIGRLRTAVAGITDEERTAVAEELSRLLTEVGGVEDLLNSAGQSDLAAATDDEMFALIDKELEME</sequence>
<dbReference type="InterPro" id="IPR009081">
    <property type="entry name" value="PP-bd_ACP"/>
</dbReference>
<feature type="region of interest" description="Disordered" evidence="9">
    <location>
        <begin position="1"/>
        <end position="51"/>
    </location>
</feature>
<feature type="active site" description="Proton donor; for dehydratase activity" evidence="8">
    <location>
        <position position="2133"/>
    </location>
</feature>
<dbReference type="SMART" id="SM00826">
    <property type="entry name" value="PKS_DH"/>
    <property type="match status" value="1"/>
</dbReference>
<evidence type="ECO:0000256" key="3">
    <source>
        <dbReference type="ARBA" id="ARBA00022553"/>
    </source>
</evidence>
<feature type="domain" description="Carrier" evidence="10">
    <location>
        <begin position="2982"/>
        <end position="3057"/>
    </location>
</feature>
<dbReference type="SMART" id="SM01294">
    <property type="entry name" value="PKS_PP_betabranch"/>
    <property type="match status" value="1"/>
</dbReference>
<feature type="region of interest" description="Disordered" evidence="9">
    <location>
        <begin position="908"/>
        <end position="949"/>
    </location>
</feature>
<feature type="active site" description="Proton acceptor; for dehydratase activity" evidence="8">
    <location>
        <position position="1962"/>
    </location>
</feature>
<name>A0A1L2FNN9_STRGR</name>